<evidence type="ECO:0000313" key="11">
    <source>
        <dbReference type="Proteomes" id="UP000237438"/>
    </source>
</evidence>
<evidence type="ECO:0000256" key="6">
    <source>
        <dbReference type="ARBA" id="ARBA00035281"/>
    </source>
</evidence>
<comment type="subcellular location">
    <subcellularLocation>
        <location evidence="1">Mitochondrion</location>
    </subcellularLocation>
</comment>
<dbReference type="Pfam" id="PF00327">
    <property type="entry name" value="Ribosomal_L30"/>
    <property type="match status" value="1"/>
</dbReference>
<dbReference type="STRING" id="225359.A0A2S4PUL3"/>
<dbReference type="EMBL" id="PEDP01000518">
    <property type="protein sequence ID" value="POS85726.1"/>
    <property type="molecule type" value="Genomic_DNA"/>
</dbReference>
<feature type="domain" description="Large ribosomal subunit protein uL30-like ferredoxin-like fold" evidence="9">
    <location>
        <begin position="4"/>
        <end position="54"/>
    </location>
</feature>
<dbReference type="Gene3D" id="3.30.1390.20">
    <property type="entry name" value="Ribosomal protein L30, ferredoxin-like fold domain"/>
    <property type="match status" value="1"/>
</dbReference>
<sequence>MAFFRITLMRSGIGLTKRSKGVLEALGLRKRMKTVFLPVSPETAGQIMRVKELVSVTEVEEELSKDDLKAERRPSPGFYIEKPARHDYTGEPIGMEEHLEKSDIYSICYYKN</sequence>
<dbReference type="PANTHER" id="PTHR15892">
    <property type="entry name" value="MITOCHONDRIAL RIBOSOMAL PROTEIN L30"/>
    <property type="match status" value="1"/>
</dbReference>
<dbReference type="OrthoDB" id="509901at2759"/>
<dbReference type="GO" id="GO:0006412">
    <property type="term" value="P:translation"/>
    <property type="evidence" value="ECO:0007669"/>
    <property type="project" value="InterPro"/>
</dbReference>
<dbReference type="InterPro" id="IPR016082">
    <property type="entry name" value="Ribosomal_uL30_ferredoxin-like"/>
</dbReference>
<keyword evidence="4" id="KW-0496">Mitochondrion</keyword>
<dbReference type="GO" id="GO:0003735">
    <property type="term" value="F:structural constituent of ribosome"/>
    <property type="evidence" value="ECO:0007669"/>
    <property type="project" value="InterPro"/>
</dbReference>
<evidence type="ECO:0000256" key="7">
    <source>
        <dbReference type="ARBA" id="ARBA00037226"/>
    </source>
</evidence>
<gene>
    <name evidence="10" type="ORF">EPUL_000912</name>
</gene>
<name>A0A2S4PUL3_9PEZI</name>
<dbReference type="GO" id="GO:0015934">
    <property type="term" value="C:large ribosomal subunit"/>
    <property type="evidence" value="ECO:0007669"/>
    <property type="project" value="InterPro"/>
</dbReference>
<dbReference type="InterPro" id="IPR036919">
    <property type="entry name" value="Ribo_uL30_ferredoxin-like_sf"/>
</dbReference>
<evidence type="ECO:0000256" key="4">
    <source>
        <dbReference type="ARBA" id="ARBA00023128"/>
    </source>
</evidence>
<dbReference type="FunFam" id="3.30.1390.20:FF:000010">
    <property type="entry name" value="Large subunit ribosomal protein L30"/>
    <property type="match status" value="1"/>
</dbReference>
<feature type="compositionally biased region" description="Basic and acidic residues" evidence="8">
    <location>
        <begin position="65"/>
        <end position="74"/>
    </location>
</feature>
<dbReference type="AlphaFoldDB" id="A0A2S4PUL3"/>
<dbReference type="NCBIfam" id="TIGR01308">
    <property type="entry name" value="rpmD_bact"/>
    <property type="match status" value="1"/>
</dbReference>
<dbReference type="PANTHER" id="PTHR15892:SF2">
    <property type="entry name" value="LARGE RIBOSOMAL SUBUNIT PROTEIN UL30M"/>
    <property type="match status" value="1"/>
</dbReference>
<comment type="caution">
    <text evidence="10">The sequence shown here is derived from an EMBL/GenBank/DDBJ whole genome shotgun (WGS) entry which is preliminary data.</text>
</comment>
<comment type="function">
    <text evidence="7">Component of the mitochondrial ribosome (mitoribosome), a dedicated translation machinery responsible for the synthesis of mitochondrial genome-encoded proteins, including at least some of the essential transmembrane subunits of the mitochondrial respiratory chain. The mitoribosomes are attached to the mitochondrial inner membrane and translation products are cotranslationally integrated into the membrane.</text>
</comment>
<evidence type="ECO:0000256" key="2">
    <source>
        <dbReference type="ARBA" id="ARBA00007594"/>
    </source>
</evidence>
<evidence type="ECO:0000313" key="10">
    <source>
        <dbReference type="EMBL" id="POS85726.1"/>
    </source>
</evidence>
<evidence type="ECO:0000256" key="5">
    <source>
        <dbReference type="ARBA" id="ARBA00023274"/>
    </source>
</evidence>
<comment type="similarity">
    <text evidence="2">Belongs to the universal ribosomal protein uL30 family.</text>
</comment>
<dbReference type="SUPFAM" id="SSF55129">
    <property type="entry name" value="Ribosomal protein L30p/L7e"/>
    <property type="match status" value="1"/>
</dbReference>
<keyword evidence="11" id="KW-1185">Reference proteome</keyword>
<evidence type="ECO:0000256" key="3">
    <source>
        <dbReference type="ARBA" id="ARBA00022980"/>
    </source>
</evidence>
<accession>A0A2S4PUL3</accession>
<protein>
    <recommendedName>
        <fullName evidence="6">Large ribosomal subunit protein uL30m</fullName>
    </recommendedName>
</protein>
<proteinExistence type="inferred from homology"/>
<feature type="region of interest" description="Disordered" evidence="8">
    <location>
        <begin position="64"/>
        <end position="84"/>
    </location>
</feature>
<dbReference type="Proteomes" id="UP000237438">
    <property type="component" value="Unassembled WGS sequence"/>
</dbReference>
<dbReference type="InterPro" id="IPR005996">
    <property type="entry name" value="Ribosomal_uL30_bac-type"/>
</dbReference>
<dbReference type="GO" id="GO:0005739">
    <property type="term" value="C:mitochondrion"/>
    <property type="evidence" value="ECO:0007669"/>
    <property type="project" value="UniProtKB-SubCell"/>
</dbReference>
<evidence type="ECO:0000256" key="1">
    <source>
        <dbReference type="ARBA" id="ARBA00004173"/>
    </source>
</evidence>
<keyword evidence="5" id="KW-0687">Ribonucleoprotein</keyword>
<evidence type="ECO:0000259" key="9">
    <source>
        <dbReference type="Pfam" id="PF00327"/>
    </source>
</evidence>
<keyword evidence="3 10" id="KW-0689">Ribosomal protein</keyword>
<reference evidence="10 11" key="1">
    <citation type="submission" date="2017-10" db="EMBL/GenBank/DDBJ databases">
        <title>Development of genomic resources for the powdery mildew, Erysiphe pulchra.</title>
        <authorList>
            <person name="Wadl P.A."/>
            <person name="Mack B.M."/>
            <person name="Moore G."/>
            <person name="Beltz S.B."/>
        </authorList>
    </citation>
    <scope>NUCLEOTIDE SEQUENCE [LARGE SCALE GENOMIC DNA]</scope>
    <source>
        <strain evidence="10">Cflorida</strain>
    </source>
</reference>
<organism evidence="10 11">
    <name type="scientific">Erysiphe pulchra</name>
    <dbReference type="NCBI Taxonomy" id="225359"/>
    <lineage>
        <taxon>Eukaryota</taxon>
        <taxon>Fungi</taxon>
        <taxon>Dikarya</taxon>
        <taxon>Ascomycota</taxon>
        <taxon>Pezizomycotina</taxon>
        <taxon>Leotiomycetes</taxon>
        <taxon>Erysiphales</taxon>
        <taxon>Erysiphaceae</taxon>
        <taxon>Erysiphe</taxon>
    </lineage>
</organism>
<dbReference type="CDD" id="cd01658">
    <property type="entry name" value="Ribosomal_L30"/>
    <property type="match status" value="1"/>
</dbReference>
<evidence type="ECO:0000256" key="8">
    <source>
        <dbReference type="SAM" id="MobiDB-lite"/>
    </source>
</evidence>